<reference evidence="1" key="1">
    <citation type="journal article" date="2021" name="Environ. Microbiol.">
        <title>Gene family expansions and transcriptome signatures uncover fungal adaptations to wood decay.</title>
        <authorList>
            <person name="Hage H."/>
            <person name="Miyauchi S."/>
            <person name="Viragh M."/>
            <person name="Drula E."/>
            <person name="Min B."/>
            <person name="Chaduli D."/>
            <person name="Navarro D."/>
            <person name="Favel A."/>
            <person name="Norest M."/>
            <person name="Lesage-Meessen L."/>
            <person name="Balint B."/>
            <person name="Merenyi Z."/>
            <person name="de Eugenio L."/>
            <person name="Morin E."/>
            <person name="Martinez A.T."/>
            <person name="Baldrian P."/>
            <person name="Stursova M."/>
            <person name="Martinez M.J."/>
            <person name="Novotny C."/>
            <person name="Magnuson J.K."/>
            <person name="Spatafora J.W."/>
            <person name="Maurice S."/>
            <person name="Pangilinan J."/>
            <person name="Andreopoulos W."/>
            <person name="LaButti K."/>
            <person name="Hundley H."/>
            <person name="Na H."/>
            <person name="Kuo A."/>
            <person name="Barry K."/>
            <person name="Lipzen A."/>
            <person name="Henrissat B."/>
            <person name="Riley R."/>
            <person name="Ahrendt S."/>
            <person name="Nagy L.G."/>
            <person name="Grigoriev I.V."/>
            <person name="Martin F."/>
            <person name="Rosso M.N."/>
        </authorList>
    </citation>
    <scope>NUCLEOTIDE SEQUENCE</scope>
    <source>
        <strain evidence="1">CBS 384.51</strain>
    </source>
</reference>
<gene>
    <name evidence="1" type="ORF">BDY19DRAFT_989804</name>
</gene>
<protein>
    <submittedName>
        <fullName evidence="1">Alpha/beta-hydrolase</fullName>
    </submittedName>
</protein>
<comment type="caution">
    <text evidence="1">The sequence shown here is derived from an EMBL/GenBank/DDBJ whole genome shotgun (WGS) entry which is preliminary data.</text>
</comment>
<evidence type="ECO:0000313" key="1">
    <source>
        <dbReference type="EMBL" id="KAI0093134.1"/>
    </source>
</evidence>
<sequence>MPSLVKIQPFKTVYLVFEGLTTILIRLPIWVVLALPKSNRPRRTWTFKRTILHRFLRYLYSPSVVPWTLGLTKEPDYRKLEQGPKIKGVWMPAVPELITGEVKQWAAISNVESIQIPGYWLEAAGTDLPVGAPPQLGEKVLINFHGGAFACQSAHPDDLLASVPRGVLQAAGPHLVRALTVEFRTSKPRSVSPSNPFPAALLDAICGFNYLVNVVGFAPENIIVAGDSAGGNLAIALARYMIENQGTEGLPKPPGALLLSSPWVDFGPNPTDPSSSIYTNAKSDFISASGPGPASVIDNYVGPHGQAGAVTNRYISPASLASTMPHISFGGFPRTFILNAGAEVLRDQIRVLRDKMKADLGEKVEYAEFPDAWHDFVALTNFEPERSEALTLIGKWIN</sequence>
<proteinExistence type="predicted"/>
<keyword evidence="2" id="KW-1185">Reference proteome</keyword>
<dbReference type="Proteomes" id="UP001055072">
    <property type="component" value="Unassembled WGS sequence"/>
</dbReference>
<organism evidence="1 2">
    <name type="scientific">Irpex rosettiformis</name>
    <dbReference type="NCBI Taxonomy" id="378272"/>
    <lineage>
        <taxon>Eukaryota</taxon>
        <taxon>Fungi</taxon>
        <taxon>Dikarya</taxon>
        <taxon>Basidiomycota</taxon>
        <taxon>Agaricomycotina</taxon>
        <taxon>Agaricomycetes</taxon>
        <taxon>Polyporales</taxon>
        <taxon>Irpicaceae</taxon>
        <taxon>Irpex</taxon>
    </lineage>
</organism>
<evidence type="ECO:0000313" key="2">
    <source>
        <dbReference type="Proteomes" id="UP001055072"/>
    </source>
</evidence>
<dbReference type="EMBL" id="MU274902">
    <property type="protein sequence ID" value="KAI0093134.1"/>
    <property type="molecule type" value="Genomic_DNA"/>
</dbReference>
<name>A0ACB8UFU5_9APHY</name>
<accession>A0ACB8UFU5</accession>